<dbReference type="EMBL" id="FOOX01000020">
    <property type="protein sequence ID" value="SFH21208.1"/>
    <property type="molecule type" value="Genomic_DNA"/>
</dbReference>
<dbReference type="InterPro" id="IPR020287">
    <property type="entry name" value="Tail_sheath_C"/>
</dbReference>
<evidence type="ECO:0000259" key="5">
    <source>
        <dbReference type="Pfam" id="PF22671"/>
    </source>
</evidence>
<dbReference type="Pfam" id="PF17481">
    <property type="entry name" value="Phage_sheath_domII"/>
    <property type="match status" value="1"/>
</dbReference>
<evidence type="ECO:0000256" key="1">
    <source>
        <dbReference type="ARBA" id="ARBA00008005"/>
    </source>
</evidence>
<feature type="domain" description="Tail sheath protein subtilisin-like" evidence="2">
    <location>
        <begin position="209"/>
        <end position="369"/>
    </location>
</feature>
<dbReference type="Pfam" id="PF22671">
    <property type="entry name" value="Gp18_domIII_N"/>
    <property type="match status" value="1"/>
</dbReference>
<dbReference type="AlphaFoldDB" id="A0A1I2Y613"/>
<evidence type="ECO:0000313" key="6">
    <source>
        <dbReference type="EMBL" id="SFH21208.1"/>
    </source>
</evidence>
<dbReference type="Gene3D" id="3.30.360.90">
    <property type="match status" value="1"/>
</dbReference>
<keyword evidence="7" id="KW-1185">Reference proteome</keyword>
<feature type="domain" description="Tail sheath protein Gp18-like" evidence="5">
    <location>
        <begin position="34"/>
        <end position="94"/>
    </location>
</feature>
<dbReference type="Gene3D" id="3.30.1490.450">
    <property type="match status" value="1"/>
</dbReference>
<dbReference type="Gene3D" id="3.30.1370.220">
    <property type="match status" value="1"/>
</dbReference>
<evidence type="ECO:0000259" key="4">
    <source>
        <dbReference type="Pfam" id="PF17482"/>
    </source>
</evidence>
<accession>A0A1I2Y613</accession>
<protein>
    <submittedName>
        <fullName evidence="6">Phage tail sheath protein</fullName>
    </submittedName>
</protein>
<reference evidence="7" key="1">
    <citation type="submission" date="2016-10" db="EMBL/GenBank/DDBJ databases">
        <authorList>
            <person name="Varghese N."/>
            <person name="Submissions S."/>
        </authorList>
    </citation>
    <scope>NUCLEOTIDE SEQUENCE [LARGE SCALE GENOMIC DNA]</scope>
    <source>
        <strain evidence="7">DSM 17038</strain>
    </source>
</reference>
<evidence type="ECO:0000259" key="2">
    <source>
        <dbReference type="Pfam" id="PF04984"/>
    </source>
</evidence>
<proteinExistence type="inferred from homology"/>
<dbReference type="Pfam" id="PF04984">
    <property type="entry name" value="Phage_sheath_1"/>
    <property type="match status" value="1"/>
</dbReference>
<evidence type="ECO:0000259" key="3">
    <source>
        <dbReference type="Pfam" id="PF17481"/>
    </source>
</evidence>
<dbReference type="OrthoDB" id="89060at2"/>
<dbReference type="STRING" id="341036.SAMN05660649_04264"/>
<dbReference type="Proteomes" id="UP000199337">
    <property type="component" value="Unassembled WGS sequence"/>
</dbReference>
<dbReference type="InterPro" id="IPR035089">
    <property type="entry name" value="Phage_sheath_subtilisin"/>
</dbReference>
<dbReference type="InterPro" id="IPR035326">
    <property type="entry name" value="Beta_sandwich_Seath"/>
</dbReference>
<gene>
    <name evidence="6" type="ORF">SAMN05660649_04264</name>
</gene>
<dbReference type="RefSeq" id="WP_092474165.1">
    <property type="nucleotide sequence ID" value="NZ_FOOX01000020.1"/>
</dbReference>
<name>A0A1I2Y613_9FIRM</name>
<dbReference type="InterPro" id="IPR054564">
    <property type="entry name" value="Gp18_domIII_N"/>
</dbReference>
<feature type="domain" description="Phage tail sheath protein-like beta-sandwich" evidence="3">
    <location>
        <begin position="96"/>
        <end position="206"/>
    </location>
</feature>
<sequence>MAGGTWSETDKPERAGFYMRFVAAALAAIQPGVRGILAMPVKANWGPAKEIKEITSEKELKDTYNIEDTGNYTAYPCIRLALLGGIKTVLAYRLVDGVAAKASINLQDGAAANVLKIDSKYPTTRGFKVTTRENLVDSVNKQDLVLYENTTELFVFTFDKGVSVVDNAVAAINGNSQNVWIDATKLDNGAGTIANVVSQPLAGGNDGSAGVVNADYIDAMSVFEARIFNAFTLDGATDAALQTSVAAWVARLRNEGKKIIAYLGGSATDDADITVANARSNGFNYEGIVNVGVSAQLDGVLYPSSMVACYIASKGTGQALRESLTYAVTPFDDVQPRLTDNQFVSALRAGTLVLMHDGEKVIIERGINTLTTLSEDQDDAWKKIKIIRIIDAIDVDTTQAAHDNYIGKVLNNNDGQAALLSAIKKYFETLAPTLINGDFTVEVDTELQANALGDEFYWKWNARVIDSMEKIFGTGIIRY</sequence>
<organism evidence="6 7">
    <name type="scientific">Desulfotruncus arcticus DSM 17038</name>
    <dbReference type="NCBI Taxonomy" id="1121424"/>
    <lineage>
        <taxon>Bacteria</taxon>
        <taxon>Bacillati</taxon>
        <taxon>Bacillota</taxon>
        <taxon>Clostridia</taxon>
        <taxon>Eubacteriales</taxon>
        <taxon>Desulfallaceae</taxon>
        <taxon>Desulfotruncus</taxon>
    </lineage>
</organism>
<comment type="similarity">
    <text evidence="1">Belongs to the myoviridae tail sheath protein family.</text>
</comment>
<dbReference type="Gene3D" id="3.40.50.11790">
    <property type="match status" value="1"/>
</dbReference>
<evidence type="ECO:0000313" key="7">
    <source>
        <dbReference type="Proteomes" id="UP000199337"/>
    </source>
</evidence>
<feature type="domain" description="Tail sheath protein C-terminal" evidence="4">
    <location>
        <begin position="376"/>
        <end position="477"/>
    </location>
</feature>
<dbReference type="Pfam" id="PF17482">
    <property type="entry name" value="Phage_sheath_1C"/>
    <property type="match status" value="1"/>
</dbReference>